<comment type="caution">
    <text evidence="2">The sequence shown here is derived from an EMBL/GenBank/DDBJ whole genome shotgun (WGS) entry which is preliminary data.</text>
</comment>
<dbReference type="EMBL" id="VFPH01000001">
    <property type="protein sequence ID" value="TQM45826.1"/>
    <property type="molecule type" value="Genomic_DNA"/>
</dbReference>
<dbReference type="GO" id="GO:0003677">
    <property type="term" value="F:DNA binding"/>
    <property type="evidence" value="ECO:0007669"/>
    <property type="project" value="InterPro"/>
</dbReference>
<evidence type="ECO:0000313" key="2">
    <source>
        <dbReference type="EMBL" id="TQM45826.1"/>
    </source>
</evidence>
<dbReference type="Proteomes" id="UP000319818">
    <property type="component" value="Unassembled WGS sequence"/>
</dbReference>
<dbReference type="Pfam" id="PF12728">
    <property type="entry name" value="HTH_17"/>
    <property type="match status" value="1"/>
</dbReference>
<reference evidence="2 3" key="1">
    <citation type="submission" date="2019-06" db="EMBL/GenBank/DDBJ databases">
        <title>Sequencing the genomes of 1000 actinobacteria strains.</title>
        <authorList>
            <person name="Klenk H.-P."/>
        </authorList>
    </citation>
    <scope>NUCLEOTIDE SEQUENCE [LARGE SCALE GENOMIC DNA]</scope>
    <source>
        <strain evidence="2 3">DSM 45511</strain>
    </source>
</reference>
<dbReference type="RefSeq" id="WP_246121958.1">
    <property type="nucleotide sequence ID" value="NZ_VFPH01000001.1"/>
</dbReference>
<protein>
    <submittedName>
        <fullName evidence="2">Excisionase family DNA binding protein</fullName>
    </submittedName>
</protein>
<dbReference type="PROSITE" id="PS50937">
    <property type="entry name" value="HTH_MERR_2"/>
    <property type="match status" value="1"/>
</dbReference>
<evidence type="ECO:0000313" key="3">
    <source>
        <dbReference type="Proteomes" id="UP000319818"/>
    </source>
</evidence>
<proteinExistence type="predicted"/>
<keyword evidence="3" id="KW-1185">Reference proteome</keyword>
<gene>
    <name evidence="2" type="ORF">FB388_3226</name>
</gene>
<dbReference type="GO" id="GO:0006355">
    <property type="term" value="P:regulation of DNA-templated transcription"/>
    <property type="evidence" value="ECO:0007669"/>
    <property type="project" value="InterPro"/>
</dbReference>
<name>A0A543GIE4_9PSEU</name>
<dbReference type="InterPro" id="IPR009061">
    <property type="entry name" value="DNA-bd_dom_put_sf"/>
</dbReference>
<dbReference type="AlphaFoldDB" id="A0A543GIE4"/>
<dbReference type="Gene3D" id="1.10.1660.10">
    <property type="match status" value="1"/>
</dbReference>
<dbReference type="SUPFAM" id="SSF46955">
    <property type="entry name" value="Putative DNA-binding domain"/>
    <property type="match status" value="1"/>
</dbReference>
<accession>A0A543GIE4</accession>
<evidence type="ECO:0000259" key="1">
    <source>
        <dbReference type="PROSITE" id="PS50937"/>
    </source>
</evidence>
<dbReference type="InterPro" id="IPR000551">
    <property type="entry name" value="MerR-type_HTH_dom"/>
</dbReference>
<dbReference type="InterPro" id="IPR041657">
    <property type="entry name" value="HTH_17"/>
</dbReference>
<feature type="domain" description="HTH merR-type" evidence="1">
    <location>
        <begin position="6"/>
        <end position="63"/>
    </location>
</feature>
<organism evidence="2 3">
    <name type="scientific">Pseudonocardia cypriaca</name>
    <dbReference type="NCBI Taxonomy" id="882449"/>
    <lineage>
        <taxon>Bacteria</taxon>
        <taxon>Bacillati</taxon>
        <taxon>Actinomycetota</taxon>
        <taxon>Actinomycetes</taxon>
        <taxon>Pseudonocardiales</taxon>
        <taxon>Pseudonocardiaceae</taxon>
        <taxon>Pseudonocardia</taxon>
    </lineage>
</organism>
<sequence length="63" mass="7119">MPSEELLTTGETAKRLGLSRSTLWRYVKAGLIEPDLVTAGGHFRFDPEHVRRQLRALQQRGDG</sequence>